<evidence type="ECO:0000313" key="1">
    <source>
        <dbReference type="EMBL" id="MBQ0936796.1"/>
    </source>
</evidence>
<dbReference type="RefSeq" id="WP_210810188.1">
    <property type="nucleotide sequence ID" value="NZ_JAGQDG010000006.1"/>
</dbReference>
<reference evidence="1 2" key="1">
    <citation type="submission" date="2021-04" db="EMBL/GenBank/DDBJ databases">
        <title>The genome sequence of type strain Ideonella paludis KCTC 32238.</title>
        <authorList>
            <person name="Liu Y."/>
        </authorList>
    </citation>
    <scope>NUCLEOTIDE SEQUENCE [LARGE SCALE GENOMIC DNA]</scope>
    <source>
        <strain evidence="1 2">KCTC 32238</strain>
    </source>
</reference>
<dbReference type="EMBL" id="JAGQDG010000006">
    <property type="protein sequence ID" value="MBQ0936796.1"/>
    <property type="molecule type" value="Genomic_DNA"/>
</dbReference>
<sequence>MDTTTSRNAKPTLTWGLPQDRAAQLAARQAFVAMKRLFMDAVAPLGDGKGDWLRRQVRLANEPIDLWLLRGPVIAALRVDEHGSRELRAQLYHGLDNVFPEAFGLDGPMTLPPQMDSTAAWQPPQADLRVAA</sequence>
<organism evidence="1 2">
    <name type="scientific">Ideonella paludis</name>
    <dbReference type="NCBI Taxonomy" id="1233411"/>
    <lineage>
        <taxon>Bacteria</taxon>
        <taxon>Pseudomonadati</taxon>
        <taxon>Pseudomonadota</taxon>
        <taxon>Betaproteobacteria</taxon>
        <taxon>Burkholderiales</taxon>
        <taxon>Sphaerotilaceae</taxon>
        <taxon>Ideonella</taxon>
    </lineage>
</organism>
<gene>
    <name evidence="1" type="ORF">KAK11_15795</name>
</gene>
<dbReference type="Proteomes" id="UP000672097">
    <property type="component" value="Unassembled WGS sequence"/>
</dbReference>
<protein>
    <submittedName>
        <fullName evidence="1">Uncharacterized protein</fullName>
    </submittedName>
</protein>
<evidence type="ECO:0000313" key="2">
    <source>
        <dbReference type="Proteomes" id="UP000672097"/>
    </source>
</evidence>
<name>A0ABS5E076_9BURK</name>
<keyword evidence="2" id="KW-1185">Reference proteome</keyword>
<comment type="caution">
    <text evidence="1">The sequence shown here is derived from an EMBL/GenBank/DDBJ whole genome shotgun (WGS) entry which is preliminary data.</text>
</comment>
<accession>A0ABS5E076</accession>
<proteinExistence type="predicted"/>